<dbReference type="InterPro" id="IPR029058">
    <property type="entry name" value="AB_hydrolase_fold"/>
</dbReference>
<dbReference type="GO" id="GO:0016298">
    <property type="term" value="F:lipase activity"/>
    <property type="evidence" value="ECO:0007669"/>
    <property type="project" value="TreeGrafter"/>
</dbReference>
<protein>
    <submittedName>
        <fullName evidence="2">Lipase (Class 2)</fullName>
    </submittedName>
</protein>
<accession>A0A1G7P9M1</accession>
<dbReference type="PANTHER" id="PTHR32015">
    <property type="entry name" value="FASTING INDUCED LIPASE"/>
    <property type="match status" value="1"/>
</dbReference>
<dbReference type="PANTHER" id="PTHR32015:SF1">
    <property type="entry name" value="LIPASE"/>
    <property type="match status" value="1"/>
</dbReference>
<gene>
    <name evidence="2" type="ORF">SAMN04244560_01291</name>
</gene>
<sequence>MRKLRVFPLLVIMSLLLFQGHYKATSYFDSIPIKTFTDSKYWAKVELLRDSNPNIGQEKFITDNQQKDSEIIKEFNNNPQPNSQYFLLHYAPGWDTGTKPYPVILVHGAGSDANFFADPKRDGSITGLMQYLSQRGYKVFAVTFAHPHGDNYIQREILADAIQKVKAVTGASKVDIIAHSKGNMSARMYVSNVKKSWGVDFGKDVRRYIQLGAPNGGIDFTFRNPNMAWGIITTGGFGPVPYTYMLIYGLWYNTTYHSIYTEGGAYPGQLQMLARWDSVYPLNTTQQDWYTTYYGGWGFASYSYGIDYAIEESGNLINTLQDSPVDPSVEIAVLAGDYNYINGVPWETTGPSDGLVFVKSATDTSAMTKSGAKLLAKDVYHLNHLELAYDKSAMDWIDAQLSK</sequence>
<name>A0A1G7P9M1_THETY</name>
<evidence type="ECO:0000256" key="1">
    <source>
        <dbReference type="SAM" id="SignalP"/>
    </source>
</evidence>
<dbReference type="EMBL" id="FNBS01000025">
    <property type="protein sequence ID" value="SDF82299.1"/>
    <property type="molecule type" value="Genomic_DNA"/>
</dbReference>
<proteinExistence type="predicted"/>
<dbReference type="AlphaFoldDB" id="A0A1G7P9M1"/>
<feature type="signal peptide" evidence="1">
    <location>
        <begin position="1"/>
        <end position="23"/>
    </location>
</feature>
<dbReference type="GO" id="GO:0016042">
    <property type="term" value="P:lipid catabolic process"/>
    <property type="evidence" value="ECO:0007669"/>
    <property type="project" value="InterPro"/>
</dbReference>
<organism evidence="2 3">
    <name type="scientific">Thermoanaerobacter thermohydrosulfuricus</name>
    <name type="common">Clostridium thermohydrosulfuricum</name>
    <dbReference type="NCBI Taxonomy" id="1516"/>
    <lineage>
        <taxon>Bacteria</taxon>
        <taxon>Bacillati</taxon>
        <taxon>Bacillota</taxon>
        <taxon>Clostridia</taxon>
        <taxon>Thermoanaerobacterales</taxon>
        <taxon>Thermoanaerobacteraceae</taxon>
        <taxon>Thermoanaerobacter</taxon>
    </lineage>
</organism>
<dbReference type="InterPro" id="IPR002918">
    <property type="entry name" value="Lipase_EstA/Esterase_EstB"/>
</dbReference>
<evidence type="ECO:0000313" key="2">
    <source>
        <dbReference type="EMBL" id="SDF82299.1"/>
    </source>
</evidence>
<dbReference type="Proteomes" id="UP000183404">
    <property type="component" value="Unassembled WGS sequence"/>
</dbReference>
<dbReference type="RefSeq" id="WP_004400754.1">
    <property type="nucleotide sequence ID" value="NZ_FNBS01000025.1"/>
</dbReference>
<dbReference type="Gene3D" id="3.40.50.1820">
    <property type="entry name" value="alpha/beta hydrolase"/>
    <property type="match status" value="1"/>
</dbReference>
<dbReference type="Pfam" id="PF01674">
    <property type="entry name" value="Lipase_2"/>
    <property type="match status" value="1"/>
</dbReference>
<reference evidence="2 3" key="1">
    <citation type="submission" date="2016-10" db="EMBL/GenBank/DDBJ databases">
        <authorList>
            <person name="de Groot N.N."/>
        </authorList>
    </citation>
    <scope>NUCLEOTIDE SEQUENCE [LARGE SCALE GENOMIC DNA]</scope>
    <source>
        <strain evidence="2 3">DSM 569</strain>
    </source>
</reference>
<evidence type="ECO:0000313" key="3">
    <source>
        <dbReference type="Proteomes" id="UP000183404"/>
    </source>
</evidence>
<feature type="chain" id="PRO_5038610094" evidence="1">
    <location>
        <begin position="24"/>
        <end position="403"/>
    </location>
</feature>
<dbReference type="SUPFAM" id="SSF53474">
    <property type="entry name" value="alpha/beta-Hydrolases"/>
    <property type="match status" value="1"/>
</dbReference>
<keyword evidence="1" id="KW-0732">Signal</keyword>